<dbReference type="InterPro" id="IPR004089">
    <property type="entry name" value="MCPsignal_dom"/>
</dbReference>
<keyword evidence="1 2" id="KW-0807">Transducer</keyword>
<reference evidence="7" key="1">
    <citation type="journal article" date="2019" name="Int. J. Syst. Evol. Microbiol.">
        <title>The Global Catalogue of Microorganisms (GCM) 10K type strain sequencing project: providing services to taxonomists for standard genome sequencing and annotation.</title>
        <authorList>
            <consortium name="The Broad Institute Genomics Platform"/>
            <consortium name="The Broad Institute Genome Sequencing Center for Infectious Disease"/>
            <person name="Wu L."/>
            <person name="Ma J."/>
        </authorList>
    </citation>
    <scope>NUCLEOTIDE SEQUENCE [LARGE SCALE GENOMIC DNA]</scope>
    <source>
        <strain evidence="7">JCM 18657</strain>
    </source>
</reference>
<comment type="caution">
    <text evidence="6">The sequence shown here is derived from an EMBL/GenBank/DDBJ whole genome shotgun (WGS) entry which is preliminary data.</text>
</comment>
<evidence type="ECO:0000256" key="3">
    <source>
        <dbReference type="SAM" id="Coils"/>
    </source>
</evidence>
<dbReference type="PROSITE" id="PS50111">
    <property type="entry name" value="CHEMOTAXIS_TRANSDUC_2"/>
    <property type="match status" value="1"/>
</dbReference>
<proteinExistence type="predicted"/>
<evidence type="ECO:0000313" key="6">
    <source>
        <dbReference type="EMBL" id="MFC7749956.1"/>
    </source>
</evidence>
<dbReference type="RefSeq" id="WP_138788243.1">
    <property type="nucleotide sequence ID" value="NZ_JBHTGQ010000018.1"/>
</dbReference>
<feature type="domain" description="Methyl-accepting transducer" evidence="5">
    <location>
        <begin position="60"/>
        <end position="296"/>
    </location>
</feature>
<dbReference type="SMART" id="SM00283">
    <property type="entry name" value="MA"/>
    <property type="match status" value="1"/>
</dbReference>
<evidence type="ECO:0000259" key="5">
    <source>
        <dbReference type="PROSITE" id="PS50111"/>
    </source>
</evidence>
<gene>
    <name evidence="6" type="ORF">ACFQWB_08375</name>
</gene>
<dbReference type="CDD" id="cd18773">
    <property type="entry name" value="PDC1_HK_sensor"/>
    <property type="match status" value="1"/>
</dbReference>
<feature type="coiled-coil region" evidence="3">
    <location>
        <begin position="54"/>
        <end position="81"/>
    </location>
</feature>
<dbReference type="InterPro" id="IPR029151">
    <property type="entry name" value="Sensor-like_sf"/>
</dbReference>
<dbReference type="PANTHER" id="PTHR32089:SF112">
    <property type="entry name" value="LYSOZYME-LIKE PROTEIN-RELATED"/>
    <property type="match status" value="1"/>
</dbReference>
<feature type="region of interest" description="Disordered" evidence="4">
    <location>
        <begin position="1"/>
        <end position="31"/>
    </location>
</feature>
<keyword evidence="7" id="KW-1185">Reference proteome</keyword>
<dbReference type="EMBL" id="JBHTGQ010000018">
    <property type="protein sequence ID" value="MFC7749956.1"/>
    <property type="molecule type" value="Genomic_DNA"/>
</dbReference>
<dbReference type="Gene3D" id="3.30.450.20">
    <property type="entry name" value="PAS domain"/>
    <property type="match status" value="1"/>
</dbReference>
<accession>A0ABW2V1C3</accession>
<dbReference type="Gene3D" id="1.10.287.950">
    <property type="entry name" value="Methyl-accepting chemotaxis protein"/>
    <property type="match status" value="1"/>
</dbReference>
<dbReference type="Pfam" id="PF00015">
    <property type="entry name" value="MCPsignal"/>
    <property type="match status" value="1"/>
</dbReference>
<evidence type="ECO:0000256" key="1">
    <source>
        <dbReference type="ARBA" id="ARBA00023224"/>
    </source>
</evidence>
<sequence>MNWGTMLRRTRGTGPAASGSMSAGEIGSNDPRERQLRQFLNESQVVADRLSAVVEEVNASIRRLTEIADESNRQERQLEASSRLAVERIERAFAALQQVAAAADQIRSSTADLRRESEETKQVALEVRKSLQATDEVMRKLERDNAEMGERVSEFVSHASRIEEINRFLREVVSQTSLLALNASIEAAHAGEAGRGFGVVAQEIRRLAEQSHGAVEQSSKLLASIEQGVGQVERAVRDERTAVLQGMAEMQAVKDRMDLIFQRTLRVHDLVASVEQASLSQSKLTAGSAELLEQVVAAVGGNQELVDGTVKLMDRQRGQIGKLQDISGNLQQASGELVQSIQAFGADASEHRLSMSREEMVRLIRGIAGREGLLKLDPDGHAAILRQYKREHAQIEAIWSNRDDGTFIFSEPAAGLLNAKRREWWIRAMEGELYISEIYVSAITKRPCLTVSLAITGGNGERIGVVGIDLSVDSER</sequence>
<keyword evidence="3" id="KW-0175">Coiled coil</keyword>
<organism evidence="6 7">
    <name type="scientific">Paenibacillus thermoaerophilus</name>
    <dbReference type="NCBI Taxonomy" id="1215385"/>
    <lineage>
        <taxon>Bacteria</taxon>
        <taxon>Bacillati</taxon>
        <taxon>Bacillota</taxon>
        <taxon>Bacilli</taxon>
        <taxon>Bacillales</taxon>
        <taxon>Paenibacillaceae</taxon>
        <taxon>Paenibacillus</taxon>
    </lineage>
</organism>
<dbReference type="Proteomes" id="UP001596528">
    <property type="component" value="Unassembled WGS sequence"/>
</dbReference>
<evidence type="ECO:0000256" key="4">
    <source>
        <dbReference type="SAM" id="MobiDB-lite"/>
    </source>
</evidence>
<evidence type="ECO:0000313" key="7">
    <source>
        <dbReference type="Proteomes" id="UP001596528"/>
    </source>
</evidence>
<dbReference type="SUPFAM" id="SSF58104">
    <property type="entry name" value="Methyl-accepting chemotaxis protein (MCP) signaling domain"/>
    <property type="match status" value="1"/>
</dbReference>
<dbReference type="PANTHER" id="PTHR32089">
    <property type="entry name" value="METHYL-ACCEPTING CHEMOTAXIS PROTEIN MCPB"/>
    <property type="match status" value="1"/>
</dbReference>
<evidence type="ECO:0000256" key="2">
    <source>
        <dbReference type="PROSITE-ProRule" id="PRU00284"/>
    </source>
</evidence>
<protein>
    <submittedName>
        <fullName evidence="6">Methyl-accepting chemotaxis protein</fullName>
    </submittedName>
</protein>
<name>A0ABW2V1C3_9BACL</name>
<dbReference type="SUPFAM" id="SSF103190">
    <property type="entry name" value="Sensory domain-like"/>
    <property type="match status" value="1"/>
</dbReference>